<name>A0ABU7JVR7_9NOCA</name>
<reference evidence="2 3" key="1">
    <citation type="submission" date="2023-08" db="EMBL/GenBank/DDBJ databases">
        <authorList>
            <person name="Girao M."/>
            <person name="Carvalho M.F."/>
        </authorList>
    </citation>
    <scope>NUCLEOTIDE SEQUENCE [LARGE SCALE GENOMIC DNA]</scope>
    <source>
        <strain evidence="2 3">CC-R104</strain>
    </source>
</reference>
<accession>A0ABU7JVR7</accession>
<keyword evidence="3" id="KW-1185">Reference proteome</keyword>
<keyword evidence="1" id="KW-0732">Signal</keyword>
<sequence>MPALRFTRRALAVAAPAAAAVLFTGVATAAPPQPMGTAITIGCLNQGSLASLTSVTAQPGPEAQPPLAPGHVLFSTTEAMSPMPAAGQVTVAWMNRDNGRTGIVDLTGTYPNLSAVVDTGPGNVLATVFGSVSLASGPLCNSTPATGSVIVG</sequence>
<organism evidence="2 3">
    <name type="scientific">Rhodococcus chondri</name>
    <dbReference type="NCBI Taxonomy" id="3065941"/>
    <lineage>
        <taxon>Bacteria</taxon>
        <taxon>Bacillati</taxon>
        <taxon>Actinomycetota</taxon>
        <taxon>Actinomycetes</taxon>
        <taxon>Mycobacteriales</taxon>
        <taxon>Nocardiaceae</taxon>
        <taxon>Rhodococcus</taxon>
    </lineage>
</organism>
<evidence type="ECO:0000256" key="1">
    <source>
        <dbReference type="SAM" id="SignalP"/>
    </source>
</evidence>
<gene>
    <name evidence="2" type="ORF">Q8814_18675</name>
</gene>
<feature type="signal peptide" evidence="1">
    <location>
        <begin position="1"/>
        <end position="29"/>
    </location>
</feature>
<comment type="caution">
    <text evidence="2">The sequence shown here is derived from an EMBL/GenBank/DDBJ whole genome shotgun (WGS) entry which is preliminary data.</text>
</comment>
<evidence type="ECO:0000313" key="2">
    <source>
        <dbReference type="EMBL" id="MEE2034112.1"/>
    </source>
</evidence>
<dbReference type="Proteomes" id="UP001331936">
    <property type="component" value="Unassembled WGS sequence"/>
</dbReference>
<feature type="chain" id="PRO_5046316467" description="Secreted protein" evidence="1">
    <location>
        <begin position="30"/>
        <end position="152"/>
    </location>
</feature>
<protein>
    <recommendedName>
        <fullName evidence="4">Secreted protein</fullName>
    </recommendedName>
</protein>
<dbReference type="EMBL" id="JAUZMZ010000121">
    <property type="protein sequence ID" value="MEE2034112.1"/>
    <property type="molecule type" value="Genomic_DNA"/>
</dbReference>
<dbReference type="RefSeq" id="WP_330153486.1">
    <property type="nucleotide sequence ID" value="NZ_JAUZMZ010000121.1"/>
</dbReference>
<proteinExistence type="predicted"/>
<evidence type="ECO:0000313" key="3">
    <source>
        <dbReference type="Proteomes" id="UP001331936"/>
    </source>
</evidence>
<evidence type="ECO:0008006" key="4">
    <source>
        <dbReference type="Google" id="ProtNLM"/>
    </source>
</evidence>